<organism evidence="1">
    <name type="scientific">marine sediment metagenome</name>
    <dbReference type="NCBI Taxonomy" id="412755"/>
    <lineage>
        <taxon>unclassified sequences</taxon>
        <taxon>metagenomes</taxon>
        <taxon>ecological metagenomes</taxon>
    </lineage>
</organism>
<dbReference type="AlphaFoldDB" id="A0A0F9LWV2"/>
<sequence>MTIYVVLGRLGKEPNFVEVLVAKTFRQDAEEFCTKQIEKEDNSYSEVLWQKTELETK</sequence>
<dbReference type="EMBL" id="LAZR01005701">
    <property type="protein sequence ID" value="KKM97838.1"/>
    <property type="molecule type" value="Genomic_DNA"/>
</dbReference>
<evidence type="ECO:0000313" key="1">
    <source>
        <dbReference type="EMBL" id="KKM97838.1"/>
    </source>
</evidence>
<comment type="caution">
    <text evidence="1">The sequence shown here is derived from an EMBL/GenBank/DDBJ whole genome shotgun (WGS) entry which is preliminary data.</text>
</comment>
<protein>
    <submittedName>
        <fullName evidence="1">Uncharacterized protein</fullName>
    </submittedName>
</protein>
<accession>A0A0F9LWV2</accession>
<reference evidence="1" key="1">
    <citation type="journal article" date="2015" name="Nature">
        <title>Complex archaea that bridge the gap between prokaryotes and eukaryotes.</title>
        <authorList>
            <person name="Spang A."/>
            <person name="Saw J.H."/>
            <person name="Jorgensen S.L."/>
            <person name="Zaremba-Niedzwiedzka K."/>
            <person name="Martijn J."/>
            <person name="Lind A.E."/>
            <person name="van Eijk R."/>
            <person name="Schleper C."/>
            <person name="Guy L."/>
            <person name="Ettema T.J."/>
        </authorList>
    </citation>
    <scope>NUCLEOTIDE SEQUENCE</scope>
</reference>
<gene>
    <name evidence="1" type="ORF">LCGC14_1163940</name>
</gene>
<name>A0A0F9LWV2_9ZZZZ</name>
<proteinExistence type="predicted"/>